<dbReference type="Proteomes" id="UP000186817">
    <property type="component" value="Unassembled WGS sequence"/>
</dbReference>
<reference evidence="2 3" key="1">
    <citation type="submission" date="2016-02" db="EMBL/GenBank/DDBJ databases">
        <title>Genome analysis of coral dinoflagellate symbionts highlights evolutionary adaptations to a symbiotic lifestyle.</title>
        <authorList>
            <person name="Aranda M."/>
            <person name="Li Y."/>
            <person name="Liew Y.J."/>
            <person name="Baumgarten S."/>
            <person name="Simakov O."/>
            <person name="Wilson M."/>
            <person name="Piel J."/>
            <person name="Ashoor H."/>
            <person name="Bougouffa S."/>
            <person name="Bajic V.B."/>
            <person name="Ryu T."/>
            <person name="Ravasi T."/>
            <person name="Bayer T."/>
            <person name="Micklem G."/>
            <person name="Kim H."/>
            <person name="Bhak J."/>
            <person name="Lajeunesse T.C."/>
            <person name="Voolstra C.R."/>
        </authorList>
    </citation>
    <scope>NUCLEOTIDE SEQUENCE [LARGE SCALE GENOMIC DNA]</scope>
    <source>
        <strain evidence="2 3">CCMP2467</strain>
    </source>
</reference>
<organism evidence="2 3">
    <name type="scientific">Symbiodinium microadriaticum</name>
    <name type="common">Dinoflagellate</name>
    <name type="synonym">Zooxanthella microadriatica</name>
    <dbReference type="NCBI Taxonomy" id="2951"/>
    <lineage>
        <taxon>Eukaryota</taxon>
        <taxon>Sar</taxon>
        <taxon>Alveolata</taxon>
        <taxon>Dinophyceae</taxon>
        <taxon>Suessiales</taxon>
        <taxon>Symbiodiniaceae</taxon>
        <taxon>Symbiodinium</taxon>
    </lineage>
</organism>
<dbReference type="InterPro" id="IPR043502">
    <property type="entry name" value="DNA/RNA_pol_sf"/>
</dbReference>
<protein>
    <recommendedName>
        <fullName evidence="4">C3H1-type domain-containing protein</fullName>
    </recommendedName>
</protein>
<dbReference type="EMBL" id="LSRX01000530">
    <property type="protein sequence ID" value="OLP94764.1"/>
    <property type="molecule type" value="Genomic_DNA"/>
</dbReference>
<feature type="region of interest" description="Disordered" evidence="1">
    <location>
        <begin position="2023"/>
        <end position="2059"/>
    </location>
</feature>
<gene>
    <name evidence="2" type="ORF">AK812_SmicGene23192</name>
</gene>
<keyword evidence="3" id="KW-1185">Reference proteome</keyword>
<dbReference type="PANTHER" id="PTHR33050">
    <property type="entry name" value="REVERSE TRANSCRIPTASE DOMAIN-CONTAINING PROTEIN"/>
    <property type="match status" value="1"/>
</dbReference>
<feature type="compositionally biased region" description="Basic and acidic residues" evidence="1">
    <location>
        <begin position="2046"/>
        <end position="2059"/>
    </location>
</feature>
<feature type="compositionally biased region" description="Basic and acidic residues" evidence="1">
    <location>
        <begin position="322"/>
        <end position="342"/>
    </location>
</feature>
<dbReference type="SUPFAM" id="SSF56672">
    <property type="entry name" value="DNA/RNA polymerases"/>
    <property type="match status" value="1"/>
</dbReference>
<feature type="region of interest" description="Disordered" evidence="1">
    <location>
        <begin position="314"/>
        <end position="342"/>
    </location>
</feature>
<feature type="compositionally biased region" description="Low complexity" evidence="1">
    <location>
        <begin position="2023"/>
        <end position="2036"/>
    </location>
</feature>
<dbReference type="PANTHER" id="PTHR33050:SF7">
    <property type="entry name" value="RIBONUCLEASE H"/>
    <property type="match status" value="1"/>
</dbReference>
<evidence type="ECO:0000256" key="1">
    <source>
        <dbReference type="SAM" id="MobiDB-lite"/>
    </source>
</evidence>
<dbReference type="OrthoDB" id="432585at2759"/>
<dbReference type="InterPro" id="IPR052055">
    <property type="entry name" value="Hepadnavirus_pol/RT"/>
</dbReference>
<proteinExistence type="predicted"/>
<evidence type="ECO:0000313" key="2">
    <source>
        <dbReference type="EMBL" id="OLP94764.1"/>
    </source>
</evidence>
<feature type="region of interest" description="Disordered" evidence="1">
    <location>
        <begin position="1957"/>
        <end position="1979"/>
    </location>
</feature>
<accession>A0A1Q9DHV4</accession>
<evidence type="ECO:0000313" key="3">
    <source>
        <dbReference type="Proteomes" id="UP000186817"/>
    </source>
</evidence>
<evidence type="ECO:0008006" key="4">
    <source>
        <dbReference type="Google" id="ProtNLM"/>
    </source>
</evidence>
<sequence>MPDVLATADSDLRFQMEEAGISADVQKKIFAEGFTSVRVFAGIEESRENVRAALKSSFSLDANESPAMRKEIALLLSVWETCRAQLTHQEKNKQDAKFGTQNRLVMTSEYSAMRARVEQVLKRGLKDREAPSKALVASKLEQVEEGVPVAEDLRDVTSYEDVEGEAYSAVIDPASAMLRIRPGRASTTPPSNPEELRLRHRRIGLAWDFVKSRHSTRAWLPDNCVDCFRVLSDHVLGSSVAGLRSACGQGPTWSLVLSYELELRKAAYRYIRDGQCACLDNALLKACEAPDVLNTHFVVPFTLGKVDDAPDMPSVPWQWQRTKGDKGSGKGKGMWDRQWGKSSKTPDGKQLCFKYNKQIGCNDTNCKFAHVCAAEPGGSYELNYFQRPGADAEVHDAPESEDQLWSNISTSACENGDFDGLEYEEGGEGIRLAGVRAHLERVEESRLSASGGSFYLAAVEELLRLAGDPDFAAFYTGKDSFAKGVRLGVDVDLPRVPAVFTAKTRWRVYDEEDANTGLRENYVSARDHADEVQAQFEKEAALGAMYETSVEQARADLGELSLASLGAIEKKGDKGSGKGKGMWDRQWGKSSKTPDGKQLCFKYNKQIGCAAEPGGSYELNYFQRPGADAEVHDAPESEDQLWSNISTSACENGDFDGLEYEEGGEGIRLAGVRGHGPVLSSTFLGKRKAFTDGLGLCSPGRWPPAARQDAACNANLAFHERLGRKLHDFVSCRVDCRALAFKLAAGQISDSPFTEEMLACGRQLIWSELKRAGCRLPVDHIVPGQPFYLAAVEELLRLAGDPDFAAFYTGKDSFAKGVRLGVDVDLPRVPAVFTAKTRWRVYDEEDANTGLRENYVSARDHADEVQAQFEKEAALGAMYETSVEQARADLGELSLASLGAIEKKDGSYRVLHDGTHGLAVNSKIRVQDQIRNPSAGDLRRATQALPSAFFVLSGDVVRAHRLVKVAQCDWKYQCCRTGAKGDNLVWVNCVGTFGIASAAYHWCRLMAGVGRSSFYLFGKLGWMQLVYVDDILWLVGEKGGIEKLMTVILYYTALGLPLAWKKFAGGFVCSWVGFELSIADRAMGLTEKRASWIIDWVSHTVDQGQVRISDFRAVLGRLSFAFTALPNYRPLLGPLYAWVSAMVAFHTCRLPKLVVLLLNFLKQSLKEVGRRTAVGQFHEVETELFRTDARAEGDEIFIGGWALDSSDRSKCRWFSERIDHRSGRWLYLAGESYRAIASLELLATLVGVVLFELPADRVLGTACSAGTDNRGNTFAISRLLTTKFPLCAFLLELAVQLQMRGTELRVLWLPRLQNMEADQLTNGDFSGFSEDKRLRFSLSDFRGIVLADMLELGVDLYDEIKEARAKGRVKVWELKAQLETLAKQKQRLEEETYPKCKQLPLAIFFFFHAHERPARGAPVFGPRFREHNSLLPPCWFPLAVPVPVGVQEQLKGAGLQIERMVEFMATGSENMANTLQVPELPLKRQVLKSRGFRDPATERDWWWEEATQHAIWDKYWIYEDLAALQSLGTPLVNPVPRKIKCYAEPCSSENMAQHANTIAVAASFQVATCSYVSLKKWTSATADEQSRELRCMSIVTFEKYREEVEDEPDPSCYWWKSHKVTRNLQDIAGSEGRQLVWDMIRNKEIAVELLDADALPLVQEVEEAAAAAAAAAAAEAAAQLAAARQSSSSGSSSATDAVDPGFEGILGIAGEVNEVTMSDTSAALMDRAKEPEQGSRSCNFFLAYARFNEVSAAGEEALNRAGARSLQRSLSRKLTLSLQELDEDDTQLKPLGGELRSILPDIHKGLGNGFHKRPEIHEIQKGLGNGFRKKSGLYKIDNYSAFVRLSPFKRSEGPDIQEIQKGLGNGFRNRPEIQEFHNVEMASAKDADELHELTEQNTQRERRLERLKAGLRNFLQRMQTSGLGAGDQDVPKGLSQESWYDAGEGRWEHSRAWPQLPRAHADASAASPHEQVADQEDWRLDPESILDKEGLDLAAMMRLYRPYRIAGLVDVPAVEEVPVGSSSSSAAVSASPGTPAMAGQAPQEPEQVKAREAERKRKEKALRPETLELQWLPAEFSRQEEAIRVVYGYKLHQAEHMGRLLNSNEILHYGVHHKWFPKASELLAERQRAGKLTTAVWFLEADARTEASSEELLAAVNGPRCAEARVRSLGFFQVRNGGHSQKSYGDRCKLQVQGSQCIVFTRGSLQAMYDASGLNNRRLFCLRDYARMLPEWRVIMVKLLARSPYA</sequence>
<name>A0A1Q9DHV4_SYMMI</name>
<comment type="caution">
    <text evidence="2">The sequence shown here is derived from an EMBL/GenBank/DDBJ whole genome shotgun (WGS) entry which is preliminary data.</text>
</comment>